<dbReference type="GO" id="GO:0009055">
    <property type="term" value="F:electron transfer activity"/>
    <property type="evidence" value="ECO:0007669"/>
    <property type="project" value="InterPro"/>
</dbReference>
<dbReference type="OrthoDB" id="9804960at2"/>
<dbReference type="Pfam" id="PF01012">
    <property type="entry name" value="ETF"/>
    <property type="match status" value="1"/>
</dbReference>
<dbReference type="SMART" id="SM00893">
    <property type="entry name" value="ETF"/>
    <property type="match status" value="1"/>
</dbReference>
<dbReference type="InterPro" id="IPR014729">
    <property type="entry name" value="Rossmann-like_a/b/a_fold"/>
</dbReference>
<dbReference type="KEGG" id="clia:C3E79_08590"/>
<dbReference type="SUPFAM" id="SSF52402">
    <property type="entry name" value="Adenine nucleotide alpha hydrolases-like"/>
    <property type="match status" value="1"/>
</dbReference>
<dbReference type="InterPro" id="IPR014730">
    <property type="entry name" value="ETF_a/b_N"/>
</dbReference>
<keyword evidence="5" id="KW-0249">Electron transport</keyword>
<evidence type="ECO:0000313" key="8">
    <source>
        <dbReference type="Proteomes" id="UP000244754"/>
    </source>
</evidence>
<gene>
    <name evidence="7" type="ORF">C3E79_08590</name>
</gene>
<dbReference type="Proteomes" id="UP000244754">
    <property type="component" value="Chromosome"/>
</dbReference>
<comment type="subunit">
    <text evidence="3">Heterodimer of an alpha and a beta subunit.</text>
</comment>
<proteinExistence type="inferred from homology"/>
<dbReference type="InterPro" id="IPR012255">
    <property type="entry name" value="ETF_b"/>
</dbReference>
<evidence type="ECO:0000256" key="4">
    <source>
        <dbReference type="ARBA" id="ARBA00022448"/>
    </source>
</evidence>
<dbReference type="Gene3D" id="3.40.50.620">
    <property type="entry name" value="HUPs"/>
    <property type="match status" value="1"/>
</dbReference>
<keyword evidence="8" id="KW-1185">Reference proteome</keyword>
<dbReference type="PANTHER" id="PTHR21294:SF8">
    <property type="entry name" value="ELECTRON TRANSFER FLAVOPROTEIN SUBUNIT BETA"/>
    <property type="match status" value="1"/>
</dbReference>
<comment type="function">
    <text evidence="6">The electron transfer flavoprotein serves as a specific electron acceptor for other dehydrogenases. It transfers the electrons to the main respiratory chain via ETF-ubiquinone oxidoreductase (ETF dehydrogenase).</text>
</comment>
<accession>A0A2S0WFN9</accession>
<reference evidence="8" key="1">
    <citation type="submission" date="2018-01" db="EMBL/GenBank/DDBJ databases">
        <authorList>
            <person name="Li J."/>
        </authorList>
    </citation>
    <scope>NUCLEOTIDE SEQUENCE [LARGE SCALE GENOMIC DNA]</scope>
    <source>
        <strain evidence="8">2184</strain>
    </source>
</reference>
<evidence type="ECO:0000256" key="6">
    <source>
        <dbReference type="ARBA" id="ARBA00025649"/>
    </source>
</evidence>
<evidence type="ECO:0000256" key="5">
    <source>
        <dbReference type="ARBA" id="ARBA00022982"/>
    </source>
</evidence>
<dbReference type="PIRSF" id="PIRSF000090">
    <property type="entry name" value="Beta-ETF"/>
    <property type="match status" value="1"/>
</dbReference>
<organism evidence="7 8">
    <name type="scientific">Corynebacterium liangguodongii</name>
    <dbReference type="NCBI Taxonomy" id="2079535"/>
    <lineage>
        <taxon>Bacteria</taxon>
        <taxon>Bacillati</taxon>
        <taxon>Actinomycetota</taxon>
        <taxon>Actinomycetes</taxon>
        <taxon>Mycobacteriales</taxon>
        <taxon>Corynebacteriaceae</taxon>
        <taxon>Corynebacterium</taxon>
    </lineage>
</organism>
<keyword evidence="4" id="KW-0813">Transport</keyword>
<evidence type="ECO:0000256" key="3">
    <source>
        <dbReference type="ARBA" id="ARBA00011355"/>
    </source>
</evidence>
<dbReference type="RefSeq" id="WP_108404543.1">
    <property type="nucleotide sequence ID" value="NZ_CP026948.1"/>
</dbReference>
<evidence type="ECO:0000313" key="7">
    <source>
        <dbReference type="EMBL" id="AWB84534.1"/>
    </source>
</evidence>
<dbReference type="EMBL" id="CP026948">
    <property type="protein sequence ID" value="AWB84534.1"/>
    <property type="molecule type" value="Genomic_DNA"/>
</dbReference>
<evidence type="ECO:0000256" key="2">
    <source>
        <dbReference type="ARBA" id="ARBA00007557"/>
    </source>
</evidence>
<evidence type="ECO:0000256" key="1">
    <source>
        <dbReference type="ARBA" id="ARBA00001974"/>
    </source>
</evidence>
<dbReference type="GO" id="GO:0005829">
    <property type="term" value="C:cytosol"/>
    <property type="evidence" value="ECO:0007669"/>
    <property type="project" value="TreeGrafter"/>
</dbReference>
<dbReference type="AlphaFoldDB" id="A0A2S0WFN9"/>
<name>A0A2S0WFN9_9CORY</name>
<dbReference type="PANTHER" id="PTHR21294">
    <property type="entry name" value="ELECTRON TRANSFER FLAVOPROTEIN BETA-SUBUNIT"/>
    <property type="match status" value="1"/>
</dbReference>
<sequence length="265" mass="27704">MRIAVLLKEVPDTYSDREMNLETGLTDRSGDVVVDEVGERAVEAALRIAEAAGESEVEVLSVGPVGSVDSIRKAIAMGASEAYLVSDESLIGADLTLTAEVLAALVKRGSYDLVVAGASSSDGGGGVVASLIGELLDYPALTNLTECTVESGKVSGTQASDGAEVTLSADLPAVVSVSDGFADARFPNFKGLMAAKKKEMNKVTLAELGEYGVDPEDWTRPRSIMVSIAQRPERERGEIINGGPQAAAKLVDFLEAKGLTNKEEK</sequence>
<comment type="similarity">
    <text evidence="2">Belongs to the ETF beta-subunit/FixA family.</text>
</comment>
<comment type="cofactor">
    <cofactor evidence="1">
        <name>FAD</name>
        <dbReference type="ChEBI" id="CHEBI:57692"/>
    </cofactor>
</comment>
<protein>
    <submittedName>
        <fullName evidence="7">Electron transfer flavoprotein subunit beta</fullName>
    </submittedName>
</protein>